<protein>
    <submittedName>
        <fullName evidence="4">NAD-dependent protein-ADP-ribosyltransferase YbiA (DUF1768 family)</fullName>
    </submittedName>
</protein>
<comment type="caution">
    <text evidence="4">The sequence shown here is derived from an EMBL/GenBank/DDBJ whole genome shotgun (WGS) entry which is preliminary data.</text>
</comment>
<comment type="catalytic activity">
    <reaction evidence="1">
        <text>5-amino-6-(5-phospho-D-ribosylamino)uracil + H2O = 5,6-diaminouracil + D-ribose 5-phosphate</text>
        <dbReference type="Rhea" id="RHEA:55020"/>
        <dbReference type="ChEBI" id="CHEBI:15377"/>
        <dbReference type="ChEBI" id="CHEBI:46252"/>
        <dbReference type="ChEBI" id="CHEBI:58453"/>
        <dbReference type="ChEBI" id="CHEBI:78346"/>
    </reaction>
</comment>
<dbReference type="CDD" id="cd15457">
    <property type="entry name" value="NADAR"/>
    <property type="match status" value="1"/>
</dbReference>
<gene>
    <name evidence="4" type="ORF">J2S42_003605</name>
</gene>
<evidence type="ECO:0000313" key="5">
    <source>
        <dbReference type="Proteomes" id="UP001240236"/>
    </source>
</evidence>
<sequence>MPSTDVQRGPDEPLEIRRIYGPYGIFTSGARRPVVFAGEDYLTAAHAITAAKVTDPALAARIRMAPNPREARKLARPSTVRPDWPQTGRDVIRRVHRARMIQHPGLAATLRATGRRPLLVTDAITDGNEVGQALEEVRDELGKPADPAIARAQTLIPDPIRDWRWVLFGTDLVVAMRTCSVTMPASTAFKLLRRIAETTLPVIHHPPDLTRWRVPGAAVLLHHPGQPAPDSSTHLATLVPTAEVTYVHWPDITPVSPDGR</sequence>
<dbReference type="Gene3D" id="1.10.357.40">
    <property type="entry name" value="YbiA-like"/>
    <property type="match status" value="1"/>
</dbReference>
<comment type="catalytic activity">
    <reaction evidence="2">
        <text>2,5-diamino-6-hydroxy-4-(5-phosphoribosylamino)-pyrimidine + H2O = 2,5,6-triamino-4-hydroxypyrimidine + D-ribose 5-phosphate</text>
        <dbReference type="Rhea" id="RHEA:23436"/>
        <dbReference type="ChEBI" id="CHEBI:15377"/>
        <dbReference type="ChEBI" id="CHEBI:58614"/>
        <dbReference type="ChEBI" id="CHEBI:78346"/>
        <dbReference type="ChEBI" id="CHEBI:137796"/>
    </reaction>
</comment>
<reference evidence="4 5" key="1">
    <citation type="submission" date="2023-07" db="EMBL/GenBank/DDBJ databases">
        <title>Sequencing the genomes of 1000 actinobacteria strains.</title>
        <authorList>
            <person name="Klenk H.-P."/>
        </authorList>
    </citation>
    <scope>NUCLEOTIDE SEQUENCE [LARGE SCALE GENOMIC DNA]</scope>
    <source>
        <strain evidence="4 5">DSM 44709</strain>
    </source>
</reference>
<evidence type="ECO:0000256" key="2">
    <source>
        <dbReference type="ARBA" id="ARBA00000751"/>
    </source>
</evidence>
<organism evidence="4 5">
    <name type="scientific">Catenuloplanes indicus</name>
    <dbReference type="NCBI Taxonomy" id="137267"/>
    <lineage>
        <taxon>Bacteria</taxon>
        <taxon>Bacillati</taxon>
        <taxon>Actinomycetota</taxon>
        <taxon>Actinomycetes</taxon>
        <taxon>Micromonosporales</taxon>
        <taxon>Micromonosporaceae</taxon>
        <taxon>Catenuloplanes</taxon>
    </lineage>
</organism>
<proteinExistence type="predicted"/>
<dbReference type="SUPFAM" id="SSF143990">
    <property type="entry name" value="YbiA-like"/>
    <property type="match status" value="1"/>
</dbReference>
<dbReference type="AlphaFoldDB" id="A0AAE3VZY8"/>
<evidence type="ECO:0000313" key="4">
    <source>
        <dbReference type="EMBL" id="MDQ0366936.1"/>
    </source>
</evidence>
<dbReference type="Pfam" id="PF08719">
    <property type="entry name" value="NADAR"/>
    <property type="match status" value="1"/>
</dbReference>
<dbReference type="InterPro" id="IPR012816">
    <property type="entry name" value="NADAR"/>
</dbReference>
<evidence type="ECO:0000256" key="1">
    <source>
        <dbReference type="ARBA" id="ARBA00000022"/>
    </source>
</evidence>
<dbReference type="Proteomes" id="UP001240236">
    <property type="component" value="Unassembled WGS sequence"/>
</dbReference>
<evidence type="ECO:0000259" key="3">
    <source>
        <dbReference type="Pfam" id="PF08719"/>
    </source>
</evidence>
<feature type="domain" description="NADAR" evidence="3">
    <location>
        <begin position="28"/>
        <end position="123"/>
    </location>
</feature>
<keyword evidence="5" id="KW-1185">Reference proteome</keyword>
<dbReference type="InterPro" id="IPR037238">
    <property type="entry name" value="YbiA-like_sf"/>
</dbReference>
<accession>A0AAE3VZY8</accession>
<dbReference type="EMBL" id="JAUSUZ010000001">
    <property type="protein sequence ID" value="MDQ0366936.1"/>
    <property type="molecule type" value="Genomic_DNA"/>
</dbReference>
<dbReference type="RefSeq" id="WP_307240627.1">
    <property type="nucleotide sequence ID" value="NZ_JAUSUZ010000001.1"/>
</dbReference>
<name>A0AAE3VZY8_9ACTN</name>